<feature type="domain" description="LicD/FKTN/FKRP nucleotidyltransferase" evidence="1">
    <location>
        <begin position="133"/>
        <end position="170"/>
    </location>
</feature>
<evidence type="ECO:0000313" key="3">
    <source>
        <dbReference type="Proteomes" id="UP000271573"/>
    </source>
</evidence>
<keyword evidence="3" id="KW-1185">Reference proteome</keyword>
<gene>
    <name evidence="2" type="ORF">Back2_22470</name>
</gene>
<dbReference type="AlphaFoldDB" id="A0A3G9IFY1"/>
<dbReference type="EMBL" id="AP019307">
    <property type="protein sequence ID" value="BBH17960.1"/>
    <property type="molecule type" value="Genomic_DNA"/>
</dbReference>
<evidence type="ECO:0000259" key="1">
    <source>
        <dbReference type="Pfam" id="PF04991"/>
    </source>
</evidence>
<evidence type="ECO:0000313" key="2">
    <source>
        <dbReference type="EMBL" id="BBH17960.1"/>
    </source>
</evidence>
<dbReference type="PANTHER" id="PTHR13627:SF31">
    <property type="entry name" value="RIBITOL 5-PHOSPHATE TRANSFERASE FKRP"/>
    <property type="match status" value="1"/>
</dbReference>
<dbReference type="InterPro" id="IPR007074">
    <property type="entry name" value="LicD/FKTN/FKRP_NTP_transf"/>
</dbReference>
<organism evidence="2 3">
    <name type="scientific">Nocardioides baekrokdamisoli</name>
    <dbReference type="NCBI Taxonomy" id="1804624"/>
    <lineage>
        <taxon>Bacteria</taxon>
        <taxon>Bacillati</taxon>
        <taxon>Actinomycetota</taxon>
        <taxon>Actinomycetes</taxon>
        <taxon>Propionibacteriales</taxon>
        <taxon>Nocardioidaceae</taxon>
        <taxon>Nocardioides</taxon>
    </lineage>
</organism>
<dbReference type="Pfam" id="PF04991">
    <property type="entry name" value="LicD"/>
    <property type="match status" value="1"/>
</dbReference>
<dbReference type="PANTHER" id="PTHR13627">
    <property type="entry name" value="FUKUTIN RELATED PROTEIN"/>
    <property type="match status" value="1"/>
</dbReference>
<dbReference type="KEGG" id="nbe:Back2_22470"/>
<protein>
    <recommendedName>
        <fullName evidence="1">LicD/FKTN/FKRP nucleotidyltransferase domain-containing protein</fullName>
    </recommendedName>
</protein>
<reference evidence="2 3" key="1">
    <citation type="submission" date="2018-11" db="EMBL/GenBank/DDBJ databases">
        <title>Complete genome sequence of Nocardioides baekrokdamisoli strain KCTC 39748.</title>
        <authorList>
            <person name="Kang S.W."/>
            <person name="Lee K.C."/>
            <person name="Kim K.K."/>
            <person name="Kim J.S."/>
            <person name="Kim D.S."/>
            <person name="Ko S.H."/>
            <person name="Yang S.H."/>
            <person name="Shin Y.K."/>
            <person name="Lee J.S."/>
        </authorList>
    </citation>
    <scope>NUCLEOTIDE SEQUENCE [LARGE SCALE GENOMIC DNA]</scope>
    <source>
        <strain evidence="2 3">KCTC 39748</strain>
    </source>
</reference>
<name>A0A3G9IFY1_9ACTN</name>
<dbReference type="OrthoDB" id="3780655at2"/>
<dbReference type="InterPro" id="IPR052613">
    <property type="entry name" value="LicD_transferase"/>
</dbReference>
<dbReference type="InterPro" id="IPR029063">
    <property type="entry name" value="SAM-dependent_MTases_sf"/>
</dbReference>
<dbReference type="RefSeq" id="WP_125569340.1">
    <property type="nucleotide sequence ID" value="NZ_AP019307.1"/>
</dbReference>
<dbReference type="Proteomes" id="UP000271573">
    <property type="component" value="Chromosome"/>
</dbReference>
<sequence>MTASVTREAVTVPGSIEEPVVITLNGSYLWSFTPARDAELIEGRWRVRWPDALEPFLHGRGRVRLADVSGSKVWFDKTVRLTWRGRFAVVDDDGQPLSVDKVGHLSRSFSATDSAVKTEVLKVTKKVLKDLTKVAGVEAYLCYGALLGAIRDGGMLAYDSDTDVCFLSAHTHPADIVRESFRVERMMRGRGWETARMSGADFKVLHTGADGRVVQIDVFGAFYVSDTFFQLGNRNGHLDRSVISPVRKMHIAGVKMPVPRQPEAMLTFLYGENWRTPDPSFKYNDNPVGVRRLDGWLRGYRDDISDWSEFYDHGAWKVVPTEPSSFFHWVCESLPANAPVADLGAGTGRDTFGFLDRGDRVIALEARCGAAAVIRQEAERRGVADRLEGAGFLRPGEFRTVAAVGARLARQPRHLYARDLLGCLTPEARLDLWRLGRFALRGRGHRTFVEFPAAAAEAPAMPGPGRRDRLDPAVIRAEIEGVGGRIDREYLGEGEDFFGGVDPAVCRFEIAWT</sequence>
<proteinExistence type="predicted"/>
<accession>A0A3G9IFY1</accession>
<dbReference type="SUPFAM" id="SSF53335">
    <property type="entry name" value="S-adenosyl-L-methionine-dependent methyltransferases"/>
    <property type="match status" value="1"/>
</dbReference>
<dbReference type="GO" id="GO:0009100">
    <property type="term" value="P:glycoprotein metabolic process"/>
    <property type="evidence" value="ECO:0007669"/>
    <property type="project" value="UniProtKB-ARBA"/>
</dbReference>
<dbReference type="Gene3D" id="3.40.50.150">
    <property type="entry name" value="Vaccinia Virus protein VP39"/>
    <property type="match status" value="1"/>
</dbReference>